<feature type="compositionally biased region" description="Basic residues" evidence="1">
    <location>
        <begin position="12"/>
        <end position="23"/>
    </location>
</feature>
<feature type="compositionally biased region" description="Basic residues" evidence="1">
    <location>
        <begin position="121"/>
        <end position="137"/>
    </location>
</feature>
<feature type="compositionally biased region" description="Basic residues" evidence="1">
    <location>
        <begin position="31"/>
        <end position="41"/>
    </location>
</feature>
<evidence type="ECO:0000313" key="3">
    <source>
        <dbReference type="Proteomes" id="UP000015106"/>
    </source>
</evidence>
<evidence type="ECO:0000313" key="2">
    <source>
        <dbReference type="EnsemblPlants" id="TuG1812G0700005404.01.T01.cds408914"/>
    </source>
</evidence>
<feature type="compositionally biased region" description="Acidic residues" evidence="1">
    <location>
        <begin position="144"/>
        <end position="159"/>
    </location>
</feature>
<reference evidence="3" key="1">
    <citation type="journal article" date="2013" name="Nature">
        <title>Draft genome of the wheat A-genome progenitor Triticum urartu.</title>
        <authorList>
            <person name="Ling H.Q."/>
            <person name="Zhao S."/>
            <person name="Liu D."/>
            <person name="Wang J."/>
            <person name="Sun H."/>
            <person name="Zhang C."/>
            <person name="Fan H."/>
            <person name="Li D."/>
            <person name="Dong L."/>
            <person name="Tao Y."/>
            <person name="Gao C."/>
            <person name="Wu H."/>
            <person name="Li Y."/>
            <person name="Cui Y."/>
            <person name="Guo X."/>
            <person name="Zheng S."/>
            <person name="Wang B."/>
            <person name="Yu K."/>
            <person name="Liang Q."/>
            <person name="Yang W."/>
            <person name="Lou X."/>
            <person name="Chen J."/>
            <person name="Feng M."/>
            <person name="Jian J."/>
            <person name="Zhang X."/>
            <person name="Luo G."/>
            <person name="Jiang Y."/>
            <person name="Liu J."/>
            <person name="Wang Z."/>
            <person name="Sha Y."/>
            <person name="Zhang B."/>
            <person name="Wu H."/>
            <person name="Tang D."/>
            <person name="Shen Q."/>
            <person name="Xue P."/>
            <person name="Zou S."/>
            <person name="Wang X."/>
            <person name="Liu X."/>
            <person name="Wang F."/>
            <person name="Yang Y."/>
            <person name="An X."/>
            <person name="Dong Z."/>
            <person name="Zhang K."/>
            <person name="Zhang X."/>
            <person name="Luo M.C."/>
            <person name="Dvorak J."/>
            <person name="Tong Y."/>
            <person name="Wang J."/>
            <person name="Yang H."/>
            <person name="Li Z."/>
            <person name="Wang D."/>
            <person name="Zhang A."/>
            <person name="Wang J."/>
        </authorList>
    </citation>
    <scope>NUCLEOTIDE SEQUENCE</scope>
    <source>
        <strain evidence="3">cv. G1812</strain>
    </source>
</reference>
<organism evidence="2 3">
    <name type="scientific">Triticum urartu</name>
    <name type="common">Red wild einkorn</name>
    <name type="synonym">Crithodium urartu</name>
    <dbReference type="NCBI Taxonomy" id="4572"/>
    <lineage>
        <taxon>Eukaryota</taxon>
        <taxon>Viridiplantae</taxon>
        <taxon>Streptophyta</taxon>
        <taxon>Embryophyta</taxon>
        <taxon>Tracheophyta</taxon>
        <taxon>Spermatophyta</taxon>
        <taxon>Magnoliopsida</taxon>
        <taxon>Liliopsida</taxon>
        <taxon>Poales</taxon>
        <taxon>Poaceae</taxon>
        <taxon>BOP clade</taxon>
        <taxon>Pooideae</taxon>
        <taxon>Triticodae</taxon>
        <taxon>Triticeae</taxon>
        <taxon>Triticinae</taxon>
        <taxon>Triticum</taxon>
    </lineage>
</organism>
<reference evidence="2" key="2">
    <citation type="submission" date="2018-03" db="EMBL/GenBank/DDBJ databases">
        <title>The Triticum urartu genome reveals the dynamic nature of wheat genome evolution.</title>
        <authorList>
            <person name="Ling H."/>
            <person name="Ma B."/>
            <person name="Shi X."/>
            <person name="Liu H."/>
            <person name="Dong L."/>
            <person name="Sun H."/>
            <person name="Cao Y."/>
            <person name="Gao Q."/>
            <person name="Zheng S."/>
            <person name="Li Y."/>
            <person name="Yu Y."/>
            <person name="Du H."/>
            <person name="Qi M."/>
            <person name="Li Y."/>
            <person name="Yu H."/>
            <person name="Cui Y."/>
            <person name="Wang N."/>
            <person name="Chen C."/>
            <person name="Wu H."/>
            <person name="Zhao Y."/>
            <person name="Zhang J."/>
            <person name="Li Y."/>
            <person name="Zhou W."/>
            <person name="Zhang B."/>
            <person name="Hu W."/>
            <person name="Eijk M."/>
            <person name="Tang J."/>
            <person name="Witsenboer H."/>
            <person name="Zhao S."/>
            <person name="Li Z."/>
            <person name="Zhang A."/>
            <person name="Wang D."/>
            <person name="Liang C."/>
        </authorList>
    </citation>
    <scope>NUCLEOTIDE SEQUENCE [LARGE SCALE GENOMIC DNA]</scope>
    <source>
        <strain evidence="2">cv. G1812</strain>
    </source>
</reference>
<sequence length="181" mass="19596">MSAERHQGLASRRPRQRQRRHLGERRGHGAGQRRRPAHRARGPPPEPRVDAAAVEQVAAVRQHPDHVAVRVPLQADGAARRVLPLLRGRLPRLPVDHRRVRLQRRRVDAAELDVAVAAAGRRRRRNPAGVGHRHGRRGAGAAEVDGEGDGADEEEDADGDGQAVAEPAGAARPEQAVRGAG</sequence>
<dbReference type="Proteomes" id="UP000015106">
    <property type="component" value="Chromosome 7"/>
</dbReference>
<dbReference type="AlphaFoldDB" id="A0A8R7VBQ3"/>
<dbReference type="EnsemblPlants" id="TuG1812G0700005404.01.T01">
    <property type="protein sequence ID" value="TuG1812G0700005404.01.T01.cds408914"/>
    <property type="gene ID" value="TuG1812G0700005404.01"/>
</dbReference>
<feature type="region of interest" description="Disordered" evidence="1">
    <location>
        <begin position="1"/>
        <end position="50"/>
    </location>
</feature>
<dbReference type="Gramene" id="TuG1812G0700005404.01.T01">
    <property type="protein sequence ID" value="TuG1812G0700005404.01.T01.cds408914"/>
    <property type="gene ID" value="TuG1812G0700005404.01"/>
</dbReference>
<evidence type="ECO:0000256" key="1">
    <source>
        <dbReference type="SAM" id="MobiDB-lite"/>
    </source>
</evidence>
<reference evidence="2" key="3">
    <citation type="submission" date="2022-06" db="UniProtKB">
        <authorList>
            <consortium name="EnsemblPlants"/>
        </authorList>
    </citation>
    <scope>IDENTIFICATION</scope>
</reference>
<keyword evidence="3" id="KW-1185">Reference proteome</keyword>
<name>A0A8R7VBQ3_TRIUA</name>
<proteinExistence type="predicted"/>
<accession>A0A8R7VBQ3</accession>
<feature type="region of interest" description="Disordered" evidence="1">
    <location>
        <begin position="121"/>
        <end position="181"/>
    </location>
</feature>
<protein>
    <submittedName>
        <fullName evidence="2">Uncharacterized protein</fullName>
    </submittedName>
</protein>